<evidence type="ECO:0000313" key="1">
    <source>
        <dbReference type="EMBL" id="ORV60078.1"/>
    </source>
</evidence>
<organism evidence="1 2">
    <name type="scientific">Mycobacterium gastri</name>
    <dbReference type="NCBI Taxonomy" id="1777"/>
    <lineage>
        <taxon>Bacteria</taxon>
        <taxon>Bacillati</taxon>
        <taxon>Actinomycetota</taxon>
        <taxon>Actinomycetes</taxon>
        <taxon>Mycobacteriales</taxon>
        <taxon>Mycobacteriaceae</taxon>
        <taxon>Mycobacterium</taxon>
    </lineage>
</organism>
<protein>
    <submittedName>
        <fullName evidence="1">Uncharacterized protein</fullName>
    </submittedName>
</protein>
<reference evidence="1 2" key="1">
    <citation type="submission" date="2016-01" db="EMBL/GenBank/DDBJ databases">
        <title>The new phylogeny of the genus Mycobacterium.</title>
        <authorList>
            <person name="Tarcisio F."/>
            <person name="Conor M."/>
            <person name="Antonella G."/>
            <person name="Elisabetta G."/>
            <person name="Giulia F.S."/>
            <person name="Sara T."/>
            <person name="Anna F."/>
            <person name="Clotilde B."/>
            <person name="Roberto B."/>
            <person name="Veronica D.S."/>
            <person name="Fabio R."/>
            <person name="Monica P."/>
            <person name="Olivier J."/>
            <person name="Enrico T."/>
            <person name="Nicola S."/>
        </authorList>
    </citation>
    <scope>NUCLEOTIDE SEQUENCE [LARGE SCALE GENOMIC DNA]</scope>
    <source>
        <strain evidence="1 2">DSM 43505</strain>
    </source>
</reference>
<dbReference type="AlphaFoldDB" id="A0A1X1UTS1"/>
<sequence>MVTYFSFSSVILQWAWQIRRAYGLINAGQFDDLVAQFPIGTRAAPTAGPSHPPTKPTNAAADVLIAARGAHGIR</sequence>
<accession>A0A1X1UTS1</accession>
<dbReference type="Proteomes" id="UP000193738">
    <property type="component" value="Unassembled WGS sequence"/>
</dbReference>
<dbReference type="EMBL" id="LQOX01000148">
    <property type="protein sequence ID" value="ORV60078.1"/>
    <property type="molecule type" value="Genomic_DNA"/>
</dbReference>
<name>A0A1X1UTS1_MYCGS</name>
<comment type="caution">
    <text evidence="1">The sequence shown here is derived from an EMBL/GenBank/DDBJ whole genome shotgun (WGS) entry which is preliminary data.</text>
</comment>
<gene>
    <name evidence="1" type="ORF">AWC07_18875</name>
</gene>
<dbReference type="RefSeq" id="WP_036418196.1">
    <property type="nucleotide sequence ID" value="NZ_LQOX01000148.1"/>
</dbReference>
<proteinExistence type="predicted"/>
<keyword evidence="2" id="KW-1185">Reference proteome</keyword>
<evidence type="ECO:0000313" key="2">
    <source>
        <dbReference type="Proteomes" id="UP000193738"/>
    </source>
</evidence>